<name>A0A2H1VN82_SPOFR</name>
<dbReference type="SMART" id="SM00368">
    <property type="entry name" value="LRR_RI"/>
    <property type="match status" value="4"/>
</dbReference>
<evidence type="ECO:0000256" key="1">
    <source>
        <dbReference type="SAM" id="MobiDB-lite"/>
    </source>
</evidence>
<dbReference type="InterPro" id="IPR053040">
    <property type="entry name" value="LRR-containing_protein_71"/>
</dbReference>
<dbReference type="EMBL" id="ODYU01003463">
    <property type="protein sequence ID" value="SOQ42280.1"/>
    <property type="molecule type" value="Genomic_DNA"/>
</dbReference>
<organism evidence="2">
    <name type="scientific">Spodoptera frugiperda</name>
    <name type="common">Fall armyworm</name>
    <dbReference type="NCBI Taxonomy" id="7108"/>
    <lineage>
        <taxon>Eukaryota</taxon>
        <taxon>Metazoa</taxon>
        <taxon>Ecdysozoa</taxon>
        <taxon>Arthropoda</taxon>
        <taxon>Hexapoda</taxon>
        <taxon>Insecta</taxon>
        <taxon>Pterygota</taxon>
        <taxon>Neoptera</taxon>
        <taxon>Endopterygota</taxon>
        <taxon>Lepidoptera</taxon>
        <taxon>Glossata</taxon>
        <taxon>Ditrysia</taxon>
        <taxon>Noctuoidea</taxon>
        <taxon>Noctuidae</taxon>
        <taxon>Amphipyrinae</taxon>
        <taxon>Spodoptera</taxon>
    </lineage>
</organism>
<evidence type="ECO:0000313" key="2">
    <source>
        <dbReference type="EMBL" id="SOQ42280.1"/>
    </source>
</evidence>
<sequence length="486" mass="54110">MDYGSATSGEAQSPERPTPADFDKYLPWACAQLSVEIDIVVVRSLLKTFQSSAASDRSSKFKKMKAKPSSSLTYTSEPEIGEKTAKFAKSGMETNPFITVETVYDNLGNLVQLKFLNNVIPIPAKVIKLIGLLVPFHKHLTNITINSGIGADTIYEISKFLPASNITELCLDGAFIAAANYDLLLTKCHLKYLSLSKCKITDAVVKTIVDKLYFTLPASKSLSALNLSTNRVTDVGAKHLAEVLRLNRQLCYLNLADNMISDEGAISILDVLHNFHLTPKELKEYRTRYMRYLKTRNDLIESYIMELNDAEAKKVVKKKNNKPNNPVPSRRKSLERDTTSRSSMEKAAAAAQTQYFRERARFLAVSKLGGFLDPFSATNTEEKDGLVYCYGNNALSYLNLAYNNISHITVKKLYEVLVTQKYLNRKPRGLVNVVIEGNNIPIISAELHGINEIIESNLSNIPKPSSEMAKRKSIAPKPGGKQSLDR</sequence>
<protein>
    <submittedName>
        <fullName evidence="2">SFRICE_003793</fullName>
    </submittedName>
</protein>
<feature type="region of interest" description="Disordered" evidence="1">
    <location>
        <begin position="463"/>
        <end position="486"/>
    </location>
</feature>
<dbReference type="PANTHER" id="PTHR46984:SF1">
    <property type="entry name" value="LEUCINE-RICH REPEAT-CONTAINING PROTEIN 71"/>
    <property type="match status" value="1"/>
</dbReference>
<dbReference type="SUPFAM" id="SSF52047">
    <property type="entry name" value="RNI-like"/>
    <property type="match status" value="1"/>
</dbReference>
<accession>A0A2H1VN82</accession>
<dbReference type="Pfam" id="PF13516">
    <property type="entry name" value="LRR_6"/>
    <property type="match status" value="3"/>
</dbReference>
<dbReference type="PANTHER" id="PTHR46984">
    <property type="entry name" value="LEUCINE-RICH REPEAT-CONTAINING PROTEIN 71"/>
    <property type="match status" value="1"/>
</dbReference>
<feature type="region of interest" description="Disordered" evidence="1">
    <location>
        <begin position="315"/>
        <end position="343"/>
    </location>
</feature>
<gene>
    <name evidence="2" type="ORF">SFRICE_003793</name>
</gene>
<dbReference type="InterPro" id="IPR001611">
    <property type="entry name" value="Leu-rich_rpt"/>
</dbReference>
<proteinExistence type="predicted"/>
<dbReference type="AlphaFoldDB" id="A0A2H1VN82"/>
<reference evidence="2" key="1">
    <citation type="submission" date="2016-07" db="EMBL/GenBank/DDBJ databases">
        <authorList>
            <person name="Bretaudeau A."/>
        </authorList>
    </citation>
    <scope>NUCLEOTIDE SEQUENCE</scope>
    <source>
        <strain evidence="2">Rice</strain>
        <tissue evidence="2">Whole body</tissue>
    </source>
</reference>
<dbReference type="InterPro" id="IPR032675">
    <property type="entry name" value="LRR_dom_sf"/>
</dbReference>
<dbReference type="Gene3D" id="3.80.10.10">
    <property type="entry name" value="Ribonuclease Inhibitor"/>
    <property type="match status" value="2"/>
</dbReference>